<dbReference type="EMBL" id="CACRXK020006710">
    <property type="protein sequence ID" value="CAB4010211.1"/>
    <property type="molecule type" value="Genomic_DNA"/>
</dbReference>
<dbReference type="PANTHER" id="PTHR33332">
    <property type="entry name" value="REVERSE TRANSCRIPTASE DOMAIN-CONTAINING PROTEIN"/>
    <property type="match status" value="1"/>
</dbReference>
<accession>A0A6S7IXK2</accession>
<proteinExistence type="predicted"/>
<comment type="caution">
    <text evidence="1">The sequence shown here is derived from an EMBL/GenBank/DDBJ whole genome shotgun (WGS) entry which is preliminary data.</text>
</comment>
<keyword evidence="2" id="KW-1185">Reference proteome</keyword>
<feature type="non-terminal residue" evidence="1">
    <location>
        <position position="1"/>
    </location>
</feature>
<dbReference type="Proteomes" id="UP001152795">
    <property type="component" value="Unassembled WGS sequence"/>
</dbReference>
<evidence type="ECO:0000313" key="2">
    <source>
        <dbReference type="Proteomes" id="UP001152795"/>
    </source>
</evidence>
<name>A0A6S7IXK2_PARCT</name>
<gene>
    <name evidence="1" type="ORF">PACLA_8A039907</name>
</gene>
<reference evidence="1" key="1">
    <citation type="submission" date="2020-04" db="EMBL/GenBank/DDBJ databases">
        <authorList>
            <person name="Alioto T."/>
            <person name="Alioto T."/>
            <person name="Gomez Garrido J."/>
        </authorList>
    </citation>
    <scope>NUCLEOTIDE SEQUENCE</scope>
    <source>
        <strain evidence="1">A484AB</strain>
    </source>
</reference>
<sequence>FASKRGMDLNPKKCKEMIITFLKCNHICFSPIYISGVPVELVSSLKLLGVHLSNDLTWNLHADYTIKKANSRLYSLHKLRKAGLKQSDLATVYCSFICSLLEYATPSWATLSSMLSNETELIRRLALKIIYPDLSYADVLDTTGFDTLIGHRHDAWKSFVQKLKGHKSTFRNPLVNILKETPYKPVHDYCLRNSNPPAPLIFNERFHNFVTIKYNL</sequence>
<evidence type="ECO:0000313" key="1">
    <source>
        <dbReference type="EMBL" id="CAB4010211.1"/>
    </source>
</evidence>
<dbReference type="OrthoDB" id="5986877at2759"/>
<organism evidence="1 2">
    <name type="scientific">Paramuricea clavata</name>
    <name type="common">Red gorgonian</name>
    <name type="synonym">Violescent sea-whip</name>
    <dbReference type="NCBI Taxonomy" id="317549"/>
    <lineage>
        <taxon>Eukaryota</taxon>
        <taxon>Metazoa</taxon>
        <taxon>Cnidaria</taxon>
        <taxon>Anthozoa</taxon>
        <taxon>Octocorallia</taxon>
        <taxon>Malacalcyonacea</taxon>
        <taxon>Plexauridae</taxon>
        <taxon>Paramuricea</taxon>
    </lineage>
</organism>
<protein>
    <submittedName>
        <fullName evidence="1">Uncharacterized protein</fullName>
    </submittedName>
</protein>
<dbReference type="AlphaFoldDB" id="A0A6S7IXK2"/>